<evidence type="ECO:0000313" key="2">
    <source>
        <dbReference type="Proteomes" id="UP000664167"/>
    </source>
</evidence>
<comment type="caution">
    <text evidence="1">The sequence shown here is derived from an EMBL/GenBank/DDBJ whole genome shotgun (WGS) entry which is preliminary data.</text>
</comment>
<dbReference type="RefSeq" id="WP_206963832.1">
    <property type="nucleotide sequence ID" value="NZ_BAAAJJ010000001.1"/>
</dbReference>
<dbReference type="EMBL" id="JAFLRJ010000207">
    <property type="protein sequence ID" value="MBO0514433.1"/>
    <property type="molecule type" value="Genomic_DNA"/>
</dbReference>
<accession>A0A939FAB9</accession>
<dbReference type="InterPro" id="IPR045993">
    <property type="entry name" value="DUF5949"/>
</dbReference>
<keyword evidence="2" id="KW-1185">Reference proteome</keyword>
<evidence type="ECO:0000313" key="1">
    <source>
        <dbReference type="EMBL" id="MBO0514433.1"/>
    </source>
</evidence>
<proteinExistence type="predicted"/>
<protein>
    <submittedName>
        <fullName evidence="1">Uncharacterized protein</fullName>
    </submittedName>
</protein>
<gene>
    <name evidence="1" type="ORF">J0695_21935</name>
</gene>
<organism evidence="1 2">
    <name type="scientific">Streptomyces beijiangensis</name>
    <dbReference type="NCBI Taxonomy" id="163361"/>
    <lineage>
        <taxon>Bacteria</taxon>
        <taxon>Bacillati</taxon>
        <taxon>Actinomycetota</taxon>
        <taxon>Actinomycetes</taxon>
        <taxon>Kitasatosporales</taxon>
        <taxon>Streptomycetaceae</taxon>
        <taxon>Streptomyces</taxon>
    </lineage>
</organism>
<sequence length="167" mass="17774">MTSTPVITAEKHALPLGTVAVIPWASDPDSDEAGIPFLMLYPLGDGSEGAEGSTEAMRSMLVSMGLSMGDELMDLSKQPRIPISLLVEGGQAVLTLSSLKVQCPVPPEWEQAAKGCGQVYFISAVRPWPVAVPGRPVDEETLRSYVGDTSLLETSAHCLLPVRSLRV</sequence>
<dbReference type="Proteomes" id="UP000664167">
    <property type="component" value="Unassembled WGS sequence"/>
</dbReference>
<dbReference type="Pfam" id="PF19374">
    <property type="entry name" value="DUF5949"/>
    <property type="match status" value="1"/>
</dbReference>
<reference evidence="1" key="1">
    <citation type="submission" date="2021-03" db="EMBL/GenBank/DDBJ databases">
        <title>Streptomyces poriferae sp. nov., a novel marine sponge-derived Actinobacteria species with anti-MRSA activity.</title>
        <authorList>
            <person name="Sandoval-Powers M."/>
            <person name="Kralova S."/>
            <person name="Nguyen G.-S."/>
            <person name="Fawwal D."/>
            <person name="Degnes K."/>
            <person name="Klinkenberg G."/>
            <person name="Sletta H."/>
            <person name="Wentzel A."/>
            <person name="Liles M.R."/>
        </authorList>
    </citation>
    <scope>NUCLEOTIDE SEQUENCE</scope>
    <source>
        <strain evidence="1">DSM 41794</strain>
    </source>
</reference>
<dbReference type="AlphaFoldDB" id="A0A939FAB9"/>
<name>A0A939FAB9_9ACTN</name>